<accession>A0A151SXR1</accession>
<protein>
    <submittedName>
        <fullName evidence="1">Uncharacterized protein</fullName>
    </submittedName>
</protein>
<keyword evidence="2" id="KW-1185">Reference proteome</keyword>
<dbReference type="Gramene" id="C.cajan_14592.t">
    <property type="protein sequence ID" value="C.cajan_14592.t.cds1"/>
    <property type="gene ID" value="C.cajan_14592"/>
</dbReference>
<gene>
    <name evidence="1" type="ORF">KK1_015022</name>
</gene>
<evidence type="ECO:0000313" key="1">
    <source>
        <dbReference type="EMBL" id="KYP59586.1"/>
    </source>
</evidence>
<reference evidence="1 2" key="1">
    <citation type="journal article" date="2012" name="Nat. Biotechnol.">
        <title>Draft genome sequence of pigeonpea (Cajanus cajan), an orphan legume crop of resource-poor farmers.</title>
        <authorList>
            <person name="Varshney R.K."/>
            <person name="Chen W."/>
            <person name="Li Y."/>
            <person name="Bharti A.K."/>
            <person name="Saxena R.K."/>
            <person name="Schlueter J.A."/>
            <person name="Donoghue M.T."/>
            <person name="Azam S."/>
            <person name="Fan G."/>
            <person name="Whaley A.M."/>
            <person name="Farmer A.D."/>
            <person name="Sheridan J."/>
            <person name="Iwata A."/>
            <person name="Tuteja R."/>
            <person name="Penmetsa R.V."/>
            <person name="Wu W."/>
            <person name="Upadhyaya H.D."/>
            <person name="Yang S.P."/>
            <person name="Shah T."/>
            <person name="Saxena K.B."/>
            <person name="Michael T."/>
            <person name="McCombie W.R."/>
            <person name="Yang B."/>
            <person name="Zhang G."/>
            <person name="Yang H."/>
            <person name="Wang J."/>
            <person name="Spillane C."/>
            <person name="Cook D.R."/>
            <person name="May G.D."/>
            <person name="Xu X."/>
            <person name="Jackson S.A."/>
        </authorList>
    </citation>
    <scope>NUCLEOTIDE SEQUENCE [LARGE SCALE GENOMIC DNA]</scope>
    <source>
        <strain evidence="2">cv. Asha</strain>
    </source>
</reference>
<organism evidence="1 2">
    <name type="scientific">Cajanus cajan</name>
    <name type="common">Pigeon pea</name>
    <name type="synonym">Cajanus indicus</name>
    <dbReference type="NCBI Taxonomy" id="3821"/>
    <lineage>
        <taxon>Eukaryota</taxon>
        <taxon>Viridiplantae</taxon>
        <taxon>Streptophyta</taxon>
        <taxon>Embryophyta</taxon>
        <taxon>Tracheophyta</taxon>
        <taxon>Spermatophyta</taxon>
        <taxon>Magnoliopsida</taxon>
        <taxon>eudicotyledons</taxon>
        <taxon>Gunneridae</taxon>
        <taxon>Pentapetalae</taxon>
        <taxon>rosids</taxon>
        <taxon>fabids</taxon>
        <taxon>Fabales</taxon>
        <taxon>Fabaceae</taxon>
        <taxon>Papilionoideae</taxon>
        <taxon>50 kb inversion clade</taxon>
        <taxon>NPAAA clade</taxon>
        <taxon>indigoferoid/millettioid clade</taxon>
        <taxon>Phaseoleae</taxon>
        <taxon>Cajanus</taxon>
    </lineage>
</organism>
<name>A0A151SXR1_CAJCA</name>
<proteinExistence type="predicted"/>
<dbReference type="Proteomes" id="UP000075243">
    <property type="component" value="Chromosome 10"/>
</dbReference>
<evidence type="ECO:0000313" key="2">
    <source>
        <dbReference type="Proteomes" id="UP000075243"/>
    </source>
</evidence>
<sequence length="79" mass="8789">MYFTALRDSTIHPGKGLCASSMWGGIKAPQDELGNTYGPSSKFPFFNKLAAPKLKKKNGYIMHTQLIYTSKLNYILNSS</sequence>
<dbReference type="AlphaFoldDB" id="A0A151SXR1"/>
<dbReference type="EMBL" id="CM003612">
    <property type="protein sequence ID" value="KYP59586.1"/>
    <property type="molecule type" value="Genomic_DNA"/>
</dbReference>